<dbReference type="Proteomes" id="UP000435177">
    <property type="component" value="Unassembled WGS sequence"/>
</dbReference>
<dbReference type="InterPro" id="IPR005648">
    <property type="entry name" value="FlgD"/>
</dbReference>
<comment type="caution">
    <text evidence="5">The sequence shown here is derived from an EMBL/GenBank/DDBJ whole genome shotgun (WGS) entry which is preliminary data.</text>
</comment>
<proteinExistence type="inferred from homology"/>
<dbReference type="OrthoDB" id="280334at2"/>
<sequence length="189" mass="20029">MAENVSNVGFSNVEPGHTRSNSKDKTVPGGELGKDEFLKILVAQLRYQDPLQPMQDREFISQMAQFTSLEQLMNINSQLNQLSQSLGAASSLIGKQISWMVLPEGGTQYQMESGLVESIIVRDGLTYAKVGVNEVPLNEIVKIENAAVPETPEMPQTPPAPDSGASEPDTGADGAGESSGDEPAGGTGP</sequence>
<dbReference type="GO" id="GO:0044781">
    <property type="term" value="P:bacterial-type flagellum organization"/>
    <property type="evidence" value="ECO:0007669"/>
    <property type="project" value="UniProtKB-KW"/>
</dbReference>
<protein>
    <submittedName>
        <fullName evidence="5">Flagellar hook capping protein</fullName>
    </submittedName>
</protein>
<accession>A0A268ES60</accession>
<keyword evidence="7" id="KW-1185">Reference proteome</keyword>
<evidence type="ECO:0000313" key="6">
    <source>
        <dbReference type="Proteomes" id="UP000215596"/>
    </source>
</evidence>
<name>A0A268ES60_9BACL</name>
<feature type="region of interest" description="Disordered" evidence="3">
    <location>
        <begin position="1"/>
        <end position="30"/>
    </location>
</feature>
<comment type="similarity">
    <text evidence="1">Belongs to the FlgD family.</text>
</comment>
<dbReference type="Pfam" id="PF03963">
    <property type="entry name" value="FlgD"/>
    <property type="match status" value="1"/>
</dbReference>
<dbReference type="EMBL" id="NPBY01000043">
    <property type="protein sequence ID" value="PAD75978.1"/>
    <property type="molecule type" value="Genomic_DNA"/>
</dbReference>
<evidence type="ECO:0000256" key="1">
    <source>
        <dbReference type="ARBA" id="ARBA00010577"/>
    </source>
</evidence>
<dbReference type="AlphaFoldDB" id="A0A268ES60"/>
<dbReference type="Proteomes" id="UP000215596">
    <property type="component" value="Unassembled WGS sequence"/>
</dbReference>
<evidence type="ECO:0000313" key="4">
    <source>
        <dbReference type="EMBL" id="MUG66757.1"/>
    </source>
</evidence>
<evidence type="ECO:0000256" key="3">
    <source>
        <dbReference type="SAM" id="MobiDB-lite"/>
    </source>
</evidence>
<keyword evidence="5" id="KW-0282">Flagellum</keyword>
<keyword evidence="5" id="KW-0969">Cilium</keyword>
<evidence type="ECO:0000313" key="7">
    <source>
        <dbReference type="Proteomes" id="UP000435177"/>
    </source>
</evidence>
<feature type="region of interest" description="Disordered" evidence="3">
    <location>
        <begin position="146"/>
        <end position="189"/>
    </location>
</feature>
<dbReference type="EMBL" id="WOAA01000008">
    <property type="protein sequence ID" value="MUG66757.1"/>
    <property type="molecule type" value="Genomic_DNA"/>
</dbReference>
<reference evidence="5 6" key="1">
    <citation type="submission" date="2017-07" db="EMBL/GenBank/DDBJ databases">
        <title>Isolation and whole genome analysis of endospore-forming bacteria from heroin.</title>
        <authorList>
            <person name="Kalinowski J."/>
            <person name="Ahrens B."/>
            <person name="Al-Dilaimi A."/>
            <person name="Winkler A."/>
            <person name="Wibberg D."/>
            <person name="Schleenbecker U."/>
            <person name="Ruckert C."/>
            <person name="Wolfel R."/>
            <person name="Grass G."/>
        </authorList>
    </citation>
    <scope>NUCLEOTIDE SEQUENCE [LARGE SCALE GENOMIC DNA]</scope>
    <source>
        <strain evidence="5 6">7537-G1</strain>
    </source>
</reference>
<gene>
    <name evidence="5" type="ORF">CHH67_13620</name>
    <name evidence="4" type="ORF">GNP94_12165</name>
</gene>
<feature type="compositionally biased region" description="Polar residues" evidence="3">
    <location>
        <begin position="1"/>
        <end position="10"/>
    </location>
</feature>
<feature type="compositionally biased region" description="Basic and acidic residues" evidence="3">
    <location>
        <begin position="21"/>
        <end position="30"/>
    </location>
</feature>
<organism evidence="5 6">
    <name type="scientific">Paenibacillus campinasensis</name>
    <dbReference type="NCBI Taxonomy" id="66347"/>
    <lineage>
        <taxon>Bacteria</taxon>
        <taxon>Bacillati</taxon>
        <taxon>Bacillota</taxon>
        <taxon>Bacilli</taxon>
        <taxon>Bacillales</taxon>
        <taxon>Paenibacillaceae</taxon>
        <taxon>Paenibacillus</taxon>
    </lineage>
</organism>
<keyword evidence="2" id="KW-1005">Bacterial flagellum biogenesis</keyword>
<dbReference type="RefSeq" id="WP_095265739.1">
    <property type="nucleotide sequence ID" value="NZ_NPBY01000043.1"/>
</dbReference>
<keyword evidence="5" id="KW-0966">Cell projection</keyword>
<evidence type="ECO:0000256" key="2">
    <source>
        <dbReference type="ARBA" id="ARBA00022795"/>
    </source>
</evidence>
<evidence type="ECO:0000313" key="5">
    <source>
        <dbReference type="EMBL" id="PAD75978.1"/>
    </source>
</evidence>
<reference evidence="4 7" key="2">
    <citation type="submission" date="2019-11" db="EMBL/GenBank/DDBJ databases">
        <title>Draft genome sequences of five Paenibacillus species of dairy origin.</title>
        <authorList>
            <person name="Olajide A.M."/>
            <person name="Chen S."/>
            <person name="Lapointe G."/>
        </authorList>
    </citation>
    <scope>NUCLEOTIDE SEQUENCE [LARGE SCALE GENOMIC DNA]</scope>
    <source>
        <strain evidence="4 7">3CS1</strain>
    </source>
</reference>